<dbReference type="InterPro" id="IPR036102">
    <property type="entry name" value="OsmC/Ohrsf"/>
</dbReference>
<feature type="region of interest" description="Disordered" evidence="1">
    <location>
        <begin position="1"/>
        <end position="27"/>
    </location>
</feature>
<accession>A0ABM9LEJ0</accession>
<dbReference type="SUPFAM" id="SSF82784">
    <property type="entry name" value="OsmC-like"/>
    <property type="match status" value="1"/>
</dbReference>
<proteinExistence type="predicted"/>
<feature type="compositionally biased region" description="Polar residues" evidence="1">
    <location>
        <begin position="1"/>
        <end position="10"/>
    </location>
</feature>
<protein>
    <submittedName>
        <fullName evidence="2">OsmC family peroxiredoxin</fullName>
    </submittedName>
</protein>
<dbReference type="Pfam" id="PF02566">
    <property type="entry name" value="OsmC"/>
    <property type="match status" value="1"/>
</dbReference>
<dbReference type="NCBIfam" id="TIGR03562">
    <property type="entry name" value="osmo_induc_OsmC"/>
    <property type="match status" value="1"/>
</dbReference>
<dbReference type="Gene3D" id="3.30.300.20">
    <property type="match status" value="1"/>
</dbReference>
<dbReference type="InterPro" id="IPR015946">
    <property type="entry name" value="KH_dom-like_a/b"/>
</dbReference>
<dbReference type="InterPro" id="IPR052707">
    <property type="entry name" value="OsmC_Ohr_Peroxiredoxin"/>
</dbReference>
<name>A0ABM9LEJ0_9MYCO</name>
<dbReference type="RefSeq" id="WP_308481242.1">
    <property type="nucleotide sequence ID" value="NZ_OY726397.1"/>
</dbReference>
<dbReference type="InterPro" id="IPR003718">
    <property type="entry name" value="OsmC/Ohr_fam"/>
</dbReference>
<keyword evidence="3" id="KW-1185">Reference proteome</keyword>
<dbReference type="PANTHER" id="PTHR42830">
    <property type="entry name" value="OSMOTICALLY INDUCIBLE FAMILY PROTEIN"/>
    <property type="match status" value="1"/>
</dbReference>
<organism evidence="2 3">
    <name type="scientific">[Mycobacterium] burgundiense</name>
    <dbReference type="NCBI Taxonomy" id="3064286"/>
    <lineage>
        <taxon>Bacteria</taxon>
        <taxon>Bacillati</taxon>
        <taxon>Actinomycetota</taxon>
        <taxon>Actinomycetes</taxon>
        <taxon>Mycobacteriales</taxon>
        <taxon>Mycobacteriaceae</taxon>
        <taxon>Mycolicibacterium</taxon>
    </lineage>
</organism>
<dbReference type="EMBL" id="OY726397">
    <property type="protein sequence ID" value="CAJ1497635.1"/>
    <property type="molecule type" value="Genomic_DNA"/>
</dbReference>
<evidence type="ECO:0000313" key="2">
    <source>
        <dbReference type="EMBL" id="CAJ1497635.1"/>
    </source>
</evidence>
<gene>
    <name evidence="2" type="ORF">MU0053_000958</name>
</gene>
<sequence length="145" mass="14969">MSIAERSTGTVWEGPLASGTGRLDSGSGALTGLDVTWAARTETPGGKTSPEELAAAAHSSCFSMALALKLGEQQLTPQRLDVRATVTLDEVNGLPTIVSSALAVKAQVSGLDAAKFQQIIDETAELCPVSRLFAGAKISVKAELE</sequence>
<dbReference type="PANTHER" id="PTHR42830:SF1">
    <property type="entry name" value="OSMOTICALLY INDUCIBLE FAMILY PROTEIN"/>
    <property type="match status" value="1"/>
</dbReference>
<dbReference type="Proteomes" id="UP001190465">
    <property type="component" value="Chromosome"/>
</dbReference>
<dbReference type="InterPro" id="IPR019904">
    <property type="entry name" value="Peroxiredoxin_OsmC"/>
</dbReference>
<evidence type="ECO:0000256" key="1">
    <source>
        <dbReference type="SAM" id="MobiDB-lite"/>
    </source>
</evidence>
<reference evidence="2 3" key="1">
    <citation type="submission" date="2023-08" db="EMBL/GenBank/DDBJ databases">
        <authorList>
            <person name="Folkvardsen B D."/>
            <person name="Norman A."/>
        </authorList>
    </citation>
    <scope>NUCLEOTIDE SEQUENCE [LARGE SCALE GENOMIC DNA]</scope>
    <source>
        <strain evidence="2 3">Mu0053</strain>
    </source>
</reference>
<evidence type="ECO:0000313" key="3">
    <source>
        <dbReference type="Proteomes" id="UP001190465"/>
    </source>
</evidence>